<gene>
    <name evidence="2" type="ORF">HMPREF0293_2544</name>
</gene>
<reference evidence="2 3" key="1">
    <citation type="submission" date="2009-01" db="EMBL/GenBank/DDBJ databases">
        <authorList>
            <person name="Qin X."/>
            <person name="Bachman B."/>
            <person name="Battles P."/>
            <person name="Bell A."/>
            <person name="Bess C."/>
            <person name="Bickham C."/>
            <person name="Chaboub L."/>
            <person name="Chen D."/>
            <person name="Coyle M."/>
            <person name="Deiros D.R."/>
            <person name="Dinh H."/>
            <person name="Forbes L."/>
            <person name="Fowler G."/>
            <person name="Francisco L."/>
            <person name="Fu Q."/>
            <person name="Gubbala S."/>
            <person name="Hale W."/>
            <person name="Han Y."/>
            <person name="Hemphill L."/>
            <person name="Highlander S.K."/>
            <person name="Hirani K."/>
            <person name="Hogues M."/>
            <person name="Jackson L."/>
            <person name="Jakkamsetti A."/>
            <person name="Javaid M."/>
            <person name="Jiang H."/>
            <person name="Korchina V."/>
            <person name="Kovar C."/>
            <person name="Lara F."/>
            <person name="Lee S."/>
            <person name="Mata R."/>
            <person name="Mathew T."/>
            <person name="Moen C."/>
            <person name="Morales K."/>
            <person name="Munidasa M."/>
            <person name="Nazareth L."/>
            <person name="Ngo R."/>
            <person name="Nguyen L."/>
            <person name="Okwuonu G."/>
            <person name="Ongeri F."/>
            <person name="Patil S."/>
            <person name="Petrosino J."/>
            <person name="Pham C."/>
            <person name="Pham P."/>
            <person name="Pu L.-L."/>
            <person name="Puazo M."/>
            <person name="Raj R."/>
            <person name="Reid J."/>
            <person name="Rouhana J."/>
            <person name="Saada N."/>
            <person name="Shang Y."/>
            <person name="Simmons D."/>
            <person name="Thornton R."/>
            <person name="Warren J."/>
            <person name="Weissenberger G."/>
            <person name="Zhang J."/>
            <person name="Zhang L."/>
            <person name="Zhou C."/>
            <person name="Zhu D."/>
            <person name="Muzny D."/>
            <person name="Worley K."/>
            <person name="Gibbs R."/>
        </authorList>
    </citation>
    <scope>NUCLEOTIDE SEQUENCE [LARGE SCALE GENOMIC DNA]</scope>
    <source>
        <strain evidence="2 3">ATCC 51866</strain>
    </source>
</reference>
<accession>A0ABP2DPW2</accession>
<dbReference type="Proteomes" id="UP000006237">
    <property type="component" value="Unassembled WGS sequence"/>
</dbReference>
<feature type="region of interest" description="Disordered" evidence="1">
    <location>
        <begin position="1"/>
        <end position="53"/>
    </location>
</feature>
<keyword evidence="3" id="KW-1185">Reference proteome</keyword>
<protein>
    <submittedName>
        <fullName evidence="2">Uncharacterized protein</fullName>
    </submittedName>
</protein>
<evidence type="ECO:0000313" key="3">
    <source>
        <dbReference type="Proteomes" id="UP000006237"/>
    </source>
</evidence>
<proteinExistence type="predicted"/>
<dbReference type="EMBL" id="ACHF01000120">
    <property type="protein sequence ID" value="EEI62006.1"/>
    <property type="molecule type" value="Genomic_DNA"/>
</dbReference>
<evidence type="ECO:0000256" key="1">
    <source>
        <dbReference type="SAM" id="MobiDB-lite"/>
    </source>
</evidence>
<name>A0ABP2DPW2_9CORY</name>
<evidence type="ECO:0000313" key="2">
    <source>
        <dbReference type="EMBL" id="EEI62006.1"/>
    </source>
</evidence>
<sequence>MNSGDEQSYDPFRSRGETSSSGRGSQKVNSLQTSDGERFSYIASEGEVDSNHD</sequence>
<comment type="caution">
    <text evidence="2">The sequence shown here is derived from an EMBL/GenBank/DDBJ whole genome shotgun (WGS) entry which is preliminary data.</text>
</comment>
<organism evidence="2 3">
    <name type="scientific">Corynebacterium glucuronolyticum ATCC 51866</name>
    <dbReference type="NCBI Taxonomy" id="548478"/>
    <lineage>
        <taxon>Bacteria</taxon>
        <taxon>Bacillati</taxon>
        <taxon>Actinomycetota</taxon>
        <taxon>Actinomycetes</taxon>
        <taxon>Mycobacteriales</taxon>
        <taxon>Corynebacteriaceae</taxon>
        <taxon>Corynebacterium</taxon>
    </lineage>
</organism>